<reference evidence="3" key="1">
    <citation type="journal article" date="2018" name="Genome Biol.">
        <title>SKESA: strategic k-mer extension for scrupulous assemblies.</title>
        <authorList>
            <person name="Souvorov A."/>
            <person name="Agarwala R."/>
            <person name="Lipman D.J."/>
        </authorList>
    </citation>
    <scope>NUCLEOTIDE SEQUENCE</scope>
    <source>
        <strain evidence="3">BCW_3452</strain>
    </source>
</reference>
<feature type="transmembrane region" description="Helical" evidence="1">
    <location>
        <begin position="279"/>
        <end position="297"/>
    </location>
</feature>
<keyword evidence="1" id="KW-1133">Transmembrane helix</keyword>
<feature type="transmembrane region" description="Helical" evidence="1">
    <location>
        <begin position="247"/>
        <end position="267"/>
    </location>
</feature>
<dbReference type="GO" id="GO:0006465">
    <property type="term" value="P:signal peptide processing"/>
    <property type="evidence" value="ECO:0007669"/>
    <property type="project" value="TreeGrafter"/>
</dbReference>
<proteinExistence type="predicted"/>
<dbReference type="PANTHER" id="PTHR30487">
    <property type="entry name" value="TYPE 4 PREPILIN-LIKE PROTEINS LEADER PEPTIDE-PROCESSING ENZYME"/>
    <property type="match status" value="1"/>
</dbReference>
<dbReference type="InterPro" id="IPR050882">
    <property type="entry name" value="Prepilin_peptidase/N-MTase"/>
</dbReference>
<feature type="transmembrane region" description="Helical" evidence="1">
    <location>
        <begin position="110"/>
        <end position="130"/>
    </location>
</feature>
<dbReference type="InterPro" id="IPR010627">
    <property type="entry name" value="Prepilin_pept_A24_N"/>
</dbReference>
<keyword evidence="1" id="KW-0812">Transmembrane</keyword>
<name>A0A8H9N1D6_VIBVL</name>
<sequence length="298" mass="33140">MDIDNLISLLNNISLPQEFVWVLFPIFGITLGSYIGSYTLRVINEAKYEERKYVSETYGLKLSNSNPYKDCQRSVCPTCTSQLRWYHNIPLLSFILLKGKCHSCKERISLHYPIIESTLLFIWAAGALYLDDPTSATSILLLALVSMSVAISIIDLRQLVIFDSHTYLFGFLVGLYIMAHPSITLSLEGALNASIWLIAFTLFTKAYSLVRNNGEPVMGAGDYPLILLLLVAIESTSGLNIDSLIAAILKAALPVYALTYLTLKVFPAIHLEERNADQVPFAPALTFGILAVLFFFTP</sequence>
<accession>A0A8H9N1D6</accession>
<feature type="transmembrane region" description="Helical" evidence="1">
    <location>
        <begin position="20"/>
        <end position="43"/>
    </location>
</feature>
<dbReference type="AlphaFoldDB" id="A0A8H9N1D6"/>
<feature type="transmembrane region" description="Helical" evidence="1">
    <location>
        <begin position="193"/>
        <end position="210"/>
    </location>
</feature>
<dbReference type="EMBL" id="DACRBY010000017">
    <property type="protein sequence ID" value="HAS8541018.1"/>
    <property type="molecule type" value="Genomic_DNA"/>
</dbReference>
<evidence type="ECO:0000313" key="3">
    <source>
        <dbReference type="EMBL" id="HAS8541018.1"/>
    </source>
</evidence>
<protein>
    <submittedName>
        <fullName evidence="3">Prepilin peptidase</fullName>
    </submittedName>
</protein>
<dbReference type="PANTHER" id="PTHR30487:SF0">
    <property type="entry name" value="PREPILIN LEADER PEPTIDASE_N-METHYLTRANSFERASE-RELATED"/>
    <property type="match status" value="1"/>
</dbReference>
<reference evidence="3" key="2">
    <citation type="submission" date="2019-01" db="EMBL/GenBank/DDBJ databases">
        <authorList>
            <consortium name="NCBI Pathogen Detection Project"/>
        </authorList>
    </citation>
    <scope>NUCLEOTIDE SEQUENCE</scope>
    <source>
        <strain evidence="3">BCW_3452</strain>
    </source>
</reference>
<dbReference type="GO" id="GO:0005886">
    <property type="term" value="C:plasma membrane"/>
    <property type="evidence" value="ECO:0007669"/>
    <property type="project" value="TreeGrafter"/>
</dbReference>
<organism evidence="3">
    <name type="scientific">Vibrio vulnificus</name>
    <dbReference type="NCBI Taxonomy" id="672"/>
    <lineage>
        <taxon>Bacteria</taxon>
        <taxon>Pseudomonadati</taxon>
        <taxon>Pseudomonadota</taxon>
        <taxon>Gammaproteobacteria</taxon>
        <taxon>Vibrionales</taxon>
        <taxon>Vibrionaceae</taxon>
        <taxon>Vibrio</taxon>
    </lineage>
</organism>
<comment type="caution">
    <text evidence="3">The sequence shown here is derived from an EMBL/GenBank/DDBJ whole genome shotgun (WGS) entry which is preliminary data.</text>
</comment>
<dbReference type="Pfam" id="PF06750">
    <property type="entry name" value="A24_N_bact"/>
    <property type="match status" value="1"/>
</dbReference>
<dbReference type="GO" id="GO:0004190">
    <property type="term" value="F:aspartic-type endopeptidase activity"/>
    <property type="evidence" value="ECO:0007669"/>
    <property type="project" value="TreeGrafter"/>
</dbReference>
<keyword evidence="1" id="KW-0472">Membrane</keyword>
<feature type="domain" description="Prepilin peptidase A24 N-terminal" evidence="2">
    <location>
        <begin position="27"/>
        <end position="125"/>
    </location>
</feature>
<evidence type="ECO:0000256" key="1">
    <source>
        <dbReference type="SAM" id="Phobius"/>
    </source>
</evidence>
<feature type="transmembrane region" description="Helical" evidence="1">
    <location>
        <begin position="166"/>
        <end position="187"/>
    </location>
</feature>
<feature type="transmembrane region" description="Helical" evidence="1">
    <location>
        <begin position="222"/>
        <end position="241"/>
    </location>
</feature>
<gene>
    <name evidence="3" type="ORF">I7730_14660</name>
</gene>
<feature type="transmembrane region" description="Helical" evidence="1">
    <location>
        <begin position="136"/>
        <end position="154"/>
    </location>
</feature>
<dbReference type="Proteomes" id="UP000863257">
    <property type="component" value="Unassembled WGS sequence"/>
</dbReference>
<evidence type="ECO:0000259" key="2">
    <source>
        <dbReference type="Pfam" id="PF06750"/>
    </source>
</evidence>